<dbReference type="GO" id="GO:0002100">
    <property type="term" value="P:tRNA wobble adenosine to inosine editing"/>
    <property type="evidence" value="ECO:0007669"/>
    <property type="project" value="TreeGrafter"/>
</dbReference>
<reference evidence="3" key="1">
    <citation type="submission" date="2023-06" db="EMBL/GenBank/DDBJ databases">
        <authorList>
            <consortium name="Lawrence Berkeley National Laboratory"/>
            <person name="Ahrendt S."/>
            <person name="Sahu N."/>
            <person name="Indic B."/>
            <person name="Wong-Bajracharya J."/>
            <person name="Merenyi Z."/>
            <person name="Ke H.-M."/>
            <person name="Monk M."/>
            <person name="Kocsube S."/>
            <person name="Drula E."/>
            <person name="Lipzen A."/>
            <person name="Balint B."/>
            <person name="Henrissat B."/>
            <person name="Andreopoulos B."/>
            <person name="Martin F.M."/>
            <person name="Harder C.B."/>
            <person name="Rigling D."/>
            <person name="Ford K.L."/>
            <person name="Foster G.D."/>
            <person name="Pangilinan J."/>
            <person name="Papanicolaou A."/>
            <person name="Barry K."/>
            <person name="LaButti K."/>
            <person name="Viragh M."/>
            <person name="Koriabine M."/>
            <person name="Yan M."/>
            <person name="Riley R."/>
            <person name="Champramary S."/>
            <person name="Plett K.L."/>
            <person name="Tsai I.J."/>
            <person name="Slot J."/>
            <person name="Sipos G."/>
            <person name="Plett J."/>
            <person name="Nagy L.G."/>
            <person name="Grigoriev I.V."/>
        </authorList>
    </citation>
    <scope>NUCLEOTIDE SEQUENCE</scope>
    <source>
        <strain evidence="3">FPL87.14</strain>
    </source>
</reference>
<protein>
    <recommendedName>
        <fullName evidence="2">CMP/dCMP-type deaminase domain-containing protein</fullName>
    </recommendedName>
</protein>
<sequence>MNEALARGPVGCIFVRDRVIIAKVRNRTNELRNVTRHAELEIIAQFSLRCQSCPTLYVMVEPRADNDKFGEYGKSWGTNNIYHPVHSVYKAAGAYQREETNMTLRRFYIMENKNAFVPKLKVNRVLKTEILLTNAG</sequence>
<dbReference type="PANTHER" id="PTHR11079:SF149">
    <property type="entry name" value="TRNA-SPECIFIC ADENOSINE DEAMINASE 2"/>
    <property type="match status" value="1"/>
</dbReference>
<dbReference type="SUPFAM" id="SSF53927">
    <property type="entry name" value="Cytidine deaminase-like"/>
    <property type="match status" value="1"/>
</dbReference>
<name>A0AA39K164_9AGAR</name>
<evidence type="ECO:0000259" key="2">
    <source>
        <dbReference type="Pfam" id="PF00383"/>
    </source>
</evidence>
<gene>
    <name evidence="3" type="ORF">EV421DRAFT_1888298</name>
</gene>
<organism evidence="3 4">
    <name type="scientific">Armillaria borealis</name>
    <dbReference type="NCBI Taxonomy" id="47425"/>
    <lineage>
        <taxon>Eukaryota</taxon>
        <taxon>Fungi</taxon>
        <taxon>Dikarya</taxon>
        <taxon>Basidiomycota</taxon>
        <taxon>Agaricomycotina</taxon>
        <taxon>Agaricomycetes</taxon>
        <taxon>Agaricomycetidae</taxon>
        <taxon>Agaricales</taxon>
        <taxon>Marasmiineae</taxon>
        <taxon>Physalacriaceae</taxon>
        <taxon>Armillaria</taxon>
    </lineage>
</organism>
<evidence type="ECO:0000313" key="3">
    <source>
        <dbReference type="EMBL" id="KAK0452692.1"/>
    </source>
</evidence>
<keyword evidence="4" id="KW-1185">Reference proteome</keyword>
<proteinExistence type="predicted"/>
<dbReference type="InterPro" id="IPR002125">
    <property type="entry name" value="CMP_dCMP_dom"/>
</dbReference>
<evidence type="ECO:0000256" key="1">
    <source>
        <dbReference type="ARBA" id="ARBA00022801"/>
    </source>
</evidence>
<dbReference type="Pfam" id="PF00383">
    <property type="entry name" value="dCMP_cyt_deam_1"/>
    <property type="match status" value="1"/>
</dbReference>
<dbReference type="AlphaFoldDB" id="A0AA39K164"/>
<evidence type="ECO:0000313" key="4">
    <source>
        <dbReference type="Proteomes" id="UP001175226"/>
    </source>
</evidence>
<dbReference type="EMBL" id="JAUEPT010000004">
    <property type="protein sequence ID" value="KAK0452692.1"/>
    <property type="molecule type" value="Genomic_DNA"/>
</dbReference>
<dbReference type="GO" id="GO:0052717">
    <property type="term" value="F:tRNA-specific adenosine-34 deaminase activity"/>
    <property type="evidence" value="ECO:0007669"/>
    <property type="project" value="TreeGrafter"/>
</dbReference>
<keyword evidence="1" id="KW-0378">Hydrolase</keyword>
<dbReference type="PANTHER" id="PTHR11079">
    <property type="entry name" value="CYTOSINE DEAMINASE FAMILY MEMBER"/>
    <property type="match status" value="1"/>
</dbReference>
<comment type="caution">
    <text evidence="3">The sequence shown here is derived from an EMBL/GenBank/DDBJ whole genome shotgun (WGS) entry which is preliminary data.</text>
</comment>
<feature type="domain" description="CMP/dCMP-type deaminase" evidence="2">
    <location>
        <begin position="6"/>
        <end position="62"/>
    </location>
</feature>
<dbReference type="Gene3D" id="3.40.140.10">
    <property type="entry name" value="Cytidine Deaminase, domain 2"/>
    <property type="match status" value="1"/>
</dbReference>
<accession>A0AA39K164</accession>
<dbReference type="Proteomes" id="UP001175226">
    <property type="component" value="Unassembled WGS sequence"/>
</dbReference>
<dbReference type="InterPro" id="IPR016193">
    <property type="entry name" value="Cytidine_deaminase-like"/>
</dbReference>